<dbReference type="AlphaFoldDB" id="A0A922HUE5"/>
<gene>
    <name evidence="4" type="ORF">DERF_010922</name>
    <name evidence="3" type="ORF">HUG17_9500</name>
</gene>
<dbReference type="PANTHER" id="PTHR24359">
    <property type="entry name" value="SERINE/THREONINE-PROTEIN KINASE SBK1"/>
    <property type="match status" value="1"/>
</dbReference>
<dbReference type="PANTHER" id="PTHR24359:SF1">
    <property type="entry name" value="INHIBITOR OF NUCLEAR FACTOR KAPPA-B KINASE EPSILON SUBUNIT HOMOLOG 1-RELATED"/>
    <property type="match status" value="1"/>
</dbReference>
<dbReference type="InterPro" id="IPR020635">
    <property type="entry name" value="Tyr_kinase_cat_dom"/>
</dbReference>
<dbReference type="PROSITE" id="PS00107">
    <property type="entry name" value="PROTEIN_KINASE_ATP"/>
    <property type="match status" value="1"/>
</dbReference>
<dbReference type="Proteomes" id="UP000790347">
    <property type="component" value="Unassembled WGS sequence"/>
</dbReference>
<keyword evidence="1" id="KW-0067">ATP-binding</keyword>
<reference evidence="4" key="1">
    <citation type="submission" date="2013-05" db="EMBL/GenBank/DDBJ databases">
        <authorList>
            <person name="Yim A.K.Y."/>
            <person name="Chan T.F."/>
            <person name="Ji K.M."/>
            <person name="Liu X.Y."/>
            <person name="Zhou J.W."/>
            <person name="Li R.Q."/>
            <person name="Yang K.Y."/>
            <person name="Li J."/>
            <person name="Li M."/>
            <person name="Law P.T.W."/>
            <person name="Wu Y.L."/>
            <person name="Cai Z.L."/>
            <person name="Qin H."/>
            <person name="Bao Y."/>
            <person name="Leung R.K.K."/>
            <person name="Ng P.K.S."/>
            <person name="Zou J."/>
            <person name="Zhong X.J."/>
            <person name="Ran P.X."/>
            <person name="Zhong N.S."/>
            <person name="Liu Z.G."/>
            <person name="Tsui S.K.W."/>
        </authorList>
    </citation>
    <scope>NUCLEOTIDE SEQUENCE</scope>
    <source>
        <strain evidence="4">Derf</strain>
        <tissue evidence="4">Whole organism</tissue>
    </source>
</reference>
<dbReference type="SMART" id="SM00219">
    <property type="entry name" value="TyrKc"/>
    <property type="match status" value="1"/>
</dbReference>
<evidence type="ECO:0000259" key="2">
    <source>
        <dbReference type="PROSITE" id="PS50011"/>
    </source>
</evidence>
<dbReference type="Pfam" id="PF00069">
    <property type="entry name" value="Pkinase"/>
    <property type="match status" value="1"/>
</dbReference>
<dbReference type="Proteomes" id="UP000828236">
    <property type="component" value="Unassembled WGS sequence"/>
</dbReference>
<reference evidence="4" key="4">
    <citation type="journal article" date="2022" name="Res Sq">
        <title>Comparative Genomics Reveals Insights into the Divergent Evolution of Astigmatic Mites and Household Pest Adaptations.</title>
        <authorList>
            <person name="Xiong Q."/>
            <person name="Wan A.T.-Y."/>
            <person name="Liu X.-Y."/>
            <person name="Fung C.S.-H."/>
            <person name="Xiao X."/>
            <person name="Malainual N."/>
            <person name="Hou J."/>
            <person name="Wang L."/>
            <person name="Wang M."/>
            <person name="Yang K."/>
            <person name="Cui Y."/>
            <person name="Leung E."/>
            <person name="Nong W."/>
            <person name="Shin S.-K."/>
            <person name="Au S."/>
            <person name="Jeong K.Y."/>
            <person name="Chew F.T."/>
            <person name="Hui J."/>
            <person name="Leung T.F."/>
            <person name="Tungtrongchitr A."/>
            <person name="Zhong N."/>
            <person name="Liu Z."/>
            <person name="Tsui S."/>
        </authorList>
    </citation>
    <scope>NUCLEOTIDE SEQUENCE</scope>
    <source>
        <strain evidence="4">Derf</strain>
        <tissue evidence="4">Whole organism</tissue>
    </source>
</reference>
<proteinExistence type="predicted"/>
<reference evidence="3" key="2">
    <citation type="submission" date="2020-06" db="EMBL/GenBank/DDBJ databases">
        <authorList>
            <person name="Ji K."/>
            <person name="Li J."/>
        </authorList>
    </citation>
    <scope>NUCLEOTIDE SEQUENCE</scope>
    <source>
        <strain evidence="3">JKM2019</strain>
        <tissue evidence="3">Whole body</tissue>
    </source>
</reference>
<dbReference type="InterPro" id="IPR000719">
    <property type="entry name" value="Prot_kinase_dom"/>
</dbReference>
<dbReference type="PROSITE" id="PS50011">
    <property type="entry name" value="PROTEIN_KINASE_DOM"/>
    <property type="match status" value="1"/>
</dbReference>
<dbReference type="GO" id="GO:0005524">
    <property type="term" value="F:ATP binding"/>
    <property type="evidence" value="ECO:0007669"/>
    <property type="project" value="UniProtKB-UniRule"/>
</dbReference>
<reference evidence="3" key="3">
    <citation type="journal article" date="2021" name="World Allergy Organ. J.">
        <title>Chromosome-level assembly of Dermatophagoides farinae genome and transcriptome reveals two novel allergens Der f 37 and Der f 39.</title>
        <authorList>
            <person name="Chen J."/>
            <person name="Cai Z."/>
            <person name="Fan D."/>
            <person name="Hu J."/>
            <person name="Hou Y."/>
            <person name="He Y."/>
            <person name="Zhang Z."/>
            <person name="Zhao Z."/>
            <person name="Gao P."/>
            <person name="Hu W."/>
            <person name="Sun J."/>
            <person name="Li J."/>
            <person name="Ji K."/>
        </authorList>
    </citation>
    <scope>NUCLEOTIDE SEQUENCE</scope>
    <source>
        <strain evidence="3">JKM2019</strain>
    </source>
</reference>
<keyword evidence="3" id="KW-0418">Kinase</keyword>
<keyword evidence="1" id="KW-0547">Nucleotide-binding</keyword>
<protein>
    <submittedName>
        <fullName evidence="3">Serine/threonine-protein kinase sbk1-like protein</fullName>
    </submittedName>
</protein>
<organism evidence="4 5">
    <name type="scientific">Dermatophagoides farinae</name>
    <name type="common">American house dust mite</name>
    <dbReference type="NCBI Taxonomy" id="6954"/>
    <lineage>
        <taxon>Eukaryota</taxon>
        <taxon>Metazoa</taxon>
        <taxon>Ecdysozoa</taxon>
        <taxon>Arthropoda</taxon>
        <taxon>Chelicerata</taxon>
        <taxon>Arachnida</taxon>
        <taxon>Acari</taxon>
        <taxon>Acariformes</taxon>
        <taxon>Sarcoptiformes</taxon>
        <taxon>Astigmata</taxon>
        <taxon>Psoroptidia</taxon>
        <taxon>Analgoidea</taxon>
        <taxon>Pyroglyphidae</taxon>
        <taxon>Dermatophagoidinae</taxon>
        <taxon>Dermatophagoides</taxon>
    </lineage>
</organism>
<comment type="caution">
    <text evidence="4">The sequence shown here is derived from an EMBL/GenBank/DDBJ whole genome shotgun (WGS) entry which is preliminary data.</text>
</comment>
<evidence type="ECO:0000313" key="5">
    <source>
        <dbReference type="Proteomes" id="UP000790347"/>
    </source>
</evidence>
<dbReference type="PROSITE" id="PS00109">
    <property type="entry name" value="PROTEIN_KINASE_TYR"/>
    <property type="match status" value="1"/>
</dbReference>
<sequence>MASSIIAADSSSKKQLTIHKIREIPLEMIDIDINYDVIREIGSGDYGKVILASHKRSHCEVALKAVPKATTTLKDFLLEFHYSYFLSPHHNILDTYDVAFETQDHYYFAQEIAPFGDLQQAVLRTNGAGLEEKSVKIVVEQIVSALHFMHDMELVHRDVRTENVLIYNPNLSKIKLTDFGLTRRVGTLVKKRVKSLPSCPPEVWQAVLLEGYNIETGSDVWQLAIMICIMLTTRFPWEKADITDVRFSEFGEWQKRKLTRTPRYFNVFTPRALRMFRRLMEIKPSKRYPVTEVRKYLKNDWISRTGKVLRSNSFYDGQTSSSNSSRSYSCSHLIHPINRIRDMDNKSNDDSSLN</sequence>
<dbReference type="InterPro" id="IPR008266">
    <property type="entry name" value="Tyr_kinase_AS"/>
</dbReference>
<keyword evidence="5" id="KW-1185">Reference proteome</keyword>
<feature type="domain" description="Protein kinase" evidence="2">
    <location>
        <begin position="35"/>
        <end position="302"/>
    </location>
</feature>
<feature type="binding site" evidence="1">
    <location>
        <position position="64"/>
    </location>
    <ligand>
        <name>ATP</name>
        <dbReference type="ChEBI" id="CHEBI:30616"/>
    </ligand>
</feature>
<dbReference type="EMBL" id="ASGP02000005">
    <property type="protein sequence ID" value="KAH9506180.1"/>
    <property type="molecule type" value="Genomic_DNA"/>
</dbReference>
<dbReference type="Gene3D" id="1.10.510.10">
    <property type="entry name" value="Transferase(Phosphotransferase) domain 1"/>
    <property type="match status" value="1"/>
</dbReference>
<dbReference type="SUPFAM" id="SSF56112">
    <property type="entry name" value="Protein kinase-like (PK-like)"/>
    <property type="match status" value="1"/>
</dbReference>
<dbReference type="GO" id="GO:0004713">
    <property type="term" value="F:protein tyrosine kinase activity"/>
    <property type="evidence" value="ECO:0007669"/>
    <property type="project" value="InterPro"/>
</dbReference>
<evidence type="ECO:0000313" key="4">
    <source>
        <dbReference type="EMBL" id="KAH9506180.1"/>
    </source>
</evidence>
<evidence type="ECO:0000256" key="1">
    <source>
        <dbReference type="PROSITE-ProRule" id="PRU10141"/>
    </source>
</evidence>
<accession>A0A922HUE5</accession>
<dbReference type="OrthoDB" id="6513151at2759"/>
<keyword evidence="3" id="KW-0808">Transferase</keyword>
<dbReference type="GO" id="GO:0004674">
    <property type="term" value="F:protein serine/threonine kinase activity"/>
    <property type="evidence" value="ECO:0007669"/>
    <property type="project" value="TreeGrafter"/>
</dbReference>
<evidence type="ECO:0000313" key="3">
    <source>
        <dbReference type="EMBL" id="KAH7642809.1"/>
    </source>
</evidence>
<name>A0A922HUE5_DERFA</name>
<dbReference type="InterPro" id="IPR011009">
    <property type="entry name" value="Kinase-like_dom_sf"/>
</dbReference>
<dbReference type="EMBL" id="SDOV01000003">
    <property type="protein sequence ID" value="KAH7642809.1"/>
    <property type="molecule type" value="Genomic_DNA"/>
</dbReference>
<dbReference type="InterPro" id="IPR017441">
    <property type="entry name" value="Protein_kinase_ATP_BS"/>
</dbReference>